<protein>
    <recommendedName>
        <fullName evidence="4">Bacterial membrane protein YfhO</fullName>
    </recommendedName>
</protein>
<feature type="transmembrane region" description="Helical" evidence="1">
    <location>
        <begin position="222"/>
        <end position="240"/>
    </location>
</feature>
<feature type="transmembrane region" description="Helical" evidence="1">
    <location>
        <begin position="486"/>
        <end position="504"/>
    </location>
</feature>
<dbReference type="Proteomes" id="UP001208131">
    <property type="component" value="Unassembled WGS sequence"/>
</dbReference>
<evidence type="ECO:0000313" key="3">
    <source>
        <dbReference type="Proteomes" id="UP001208131"/>
    </source>
</evidence>
<feature type="transmembrane region" description="Helical" evidence="1">
    <location>
        <begin position="130"/>
        <end position="147"/>
    </location>
</feature>
<accession>A0AAE3IIE9</accession>
<dbReference type="AlphaFoldDB" id="A0AAE3IIE9"/>
<feature type="transmembrane region" description="Helical" evidence="1">
    <location>
        <begin position="341"/>
        <end position="360"/>
    </location>
</feature>
<keyword evidence="1" id="KW-0472">Membrane</keyword>
<evidence type="ECO:0008006" key="4">
    <source>
        <dbReference type="Google" id="ProtNLM"/>
    </source>
</evidence>
<feature type="transmembrane region" description="Helical" evidence="1">
    <location>
        <begin position="7"/>
        <end position="26"/>
    </location>
</feature>
<feature type="transmembrane region" description="Helical" evidence="1">
    <location>
        <begin position="290"/>
        <end position="307"/>
    </location>
</feature>
<proteinExistence type="predicted"/>
<organism evidence="2 3">
    <name type="scientific">Hominimerdicola aceti</name>
    <dbReference type="NCBI Taxonomy" id="2981726"/>
    <lineage>
        <taxon>Bacteria</taxon>
        <taxon>Bacillati</taxon>
        <taxon>Bacillota</taxon>
        <taxon>Clostridia</taxon>
        <taxon>Eubacteriales</taxon>
        <taxon>Oscillospiraceae</taxon>
        <taxon>Hominimerdicola</taxon>
    </lineage>
</organism>
<evidence type="ECO:0000313" key="2">
    <source>
        <dbReference type="EMBL" id="MCU6705696.1"/>
    </source>
</evidence>
<feature type="transmembrane region" description="Helical" evidence="1">
    <location>
        <begin position="178"/>
        <end position="202"/>
    </location>
</feature>
<sequence>MKNKTRNLIPVLVIVLYSILFFAVILSKNRSSLYVDDNILQWGPVINKAFDNIFSGKGIPYWNFYQYKGINIFSSGYYGLLNPFMYVSYAISHYLLNGFLETLIVYEIIMYMLGNLMMYKILKLLNLKRSTIIIAILTYSTSIIFFLHSFYYFTFNNYFFMPFLMWIFIQTNSKRTRYFIPGIVLAFSLLMGHVQFSCYYVMVYCIFQVVASVQKKKLKELVPLMTNLMIFIGLSSGIIIGSMKVSGDRSLILSGYGNNDFFSQGISISSVFRPIYIVLFNNKIVMRDYYMNYIGLGFFAWFCLMYATQILKKLHEKTEYGIHLAINKLASHEQIGKKPKMMLYGLLYFAALRIVVYYLFEQYHYSPIADAILVVLTAVSVVCLLVRDQRSDTHYLTSPKLRTSCVLFLILFFLLLKLDIVLYLAVIVYYIYFFIKGKCQNEYNESEKLMHCFLFAAVFFVIMAEGSGHGIADILSHLPFIREFRFLYKCSFIYVPLIIVTGAYKLDGIKKYYKTAIIAAIIGSVSSFVIVLYFMLSGNHVYINNKHYDYLDYKNIKSEVEILLDKNHIDNNYRFLTIGKIYRDNVTYYNNPIEYSSKICFYGFTKNISTEYGLFSLNGYDNIFSKKGFDQSNAIMSSITDEGMMCNMVASPLSYLQYMKDPEWINKFEDQMISNGVKYVLVDKNSPKAIEAFTKVIEKCPKLTISSVHDWTHGMKLMEIDGVSPICSYGDNIEIPIKADLDTLNFDTDFAKDTEIVVSMTYVDNYKLTLYQDGRSVGDAELSETSDGYISAVIPKGNYTVQLSYENKEMDITVLIAIFTTIITSVATIYLFLDKSHKTIST</sequence>
<keyword evidence="1" id="KW-0812">Transmembrane</keyword>
<keyword evidence="3" id="KW-1185">Reference proteome</keyword>
<feature type="transmembrane region" description="Helical" evidence="1">
    <location>
        <begin position="516"/>
        <end position="536"/>
    </location>
</feature>
<reference evidence="2 3" key="1">
    <citation type="journal article" date="2021" name="ISME Commun">
        <title>Automated analysis of genomic sequences facilitates high-throughput and comprehensive description of bacteria.</title>
        <authorList>
            <person name="Hitch T.C.A."/>
        </authorList>
    </citation>
    <scope>NUCLEOTIDE SEQUENCE [LARGE SCALE GENOMIC DNA]</scope>
    <source>
        <strain evidence="2 3">Sanger_31</strain>
    </source>
</reference>
<dbReference type="RefSeq" id="WP_267300975.1">
    <property type="nucleotide sequence ID" value="NZ_JAOQJZ010000006.1"/>
</dbReference>
<feature type="transmembrane region" description="Helical" evidence="1">
    <location>
        <begin position="366"/>
        <end position="386"/>
    </location>
</feature>
<dbReference type="EMBL" id="JAOQJZ010000006">
    <property type="protein sequence ID" value="MCU6705696.1"/>
    <property type="molecule type" value="Genomic_DNA"/>
</dbReference>
<feature type="transmembrane region" description="Helical" evidence="1">
    <location>
        <begin position="406"/>
        <end position="433"/>
    </location>
</feature>
<feature type="transmembrane region" description="Helical" evidence="1">
    <location>
        <begin position="812"/>
        <end position="833"/>
    </location>
</feature>
<gene>
    <name evidence="2" type="ORF">OCV57_07135</name>
</gene>
<comment type="caution">
    <text evidence="2">The sequence shown here is derived from an EMBL/GenBank/DDBJ whole genome shotgun (WGS) entry which is preliminary data.</text>
</comment>
<evidence type="ECO:0000256" key="1">
    <source>
        <dbReference type="SAM" id="Phobius"/>
    </source>
</evidence>
<feature type="transmembrane region" description="Helical" evidence="1">
    <location>
        <begin position="453"/>
        <end position="474"/>
    </location>
</feature>
<feature type="transmembrane region" description="Helical" evidence="1">
    <location>
        <begin position="86"/>
        <end position="109"/>
    </location>
</feature>
<keyword evidence="1" id="KW-1133">Transmembrane helix</keyword>
<name>A0AAE3IIE9_9FIRM</name>